<dbReference type="GeneID" id="108075143"/>
<keyword evidence="2" id="KW-1185">Reference proteome</keyword>
<protein>
    <submittedName>
        <fullName evidence="3">Accessory gland protein Acp63F</fullName>
    </submittedName>
</protein>
<feature type="chain" id="PRO_5027679688" evidence="1">
    <location>
        <begin position="20"/>
        <end position="83"/>
    </location>
</feature>
<evidence type="ECO:0000256" key="1">
    <source>
        <dbReference type="SAM" id="SignalP"/>
    </source>
</evidence>
<gene>
    <name evidence="3" type="primary">LOC108075143</name>
</gene>
<evidence type="ECO:0000313" key="2">
    <source>
        <dbReference type="Proteomes" id="UP001652661"/>
    </source>
</evidence>
<proteinExistence type="predicted"/>
<sequence>MKAFLILYIIVILLVFGKAQLCNPTCTREMNPHCGVTAECHVPAANLCLLRYKACILDQHHMSPIINVLPGHCPNNWPICPEI</sequence>
<evidence type="ECO:0000313" key="3">
    <source>
        <dbReference type="RefSeq" id="XP_017022913.1"/>
    </source>
</evidence>
<keyword evidence="1" id="KW-0732">Signal</keyword>
<feature type="signal peptide" evidence="1">
    <location>
        <begin position="1"/>
        <end position="19"/>
    </location>
</feature>
<dbReference type="AlphaFoldDB" id="A0A6P4IK33"/>
<reference evidence="3" key="1">
    <citation type="submission" date="2025-08" db="UniProtKB">
        <authorList>
            <consortium name="RefSeq"/>
        </authorList>
    </citation>
    <scope>IDENTIFICATION</scope>
    <source>
        <strain evidence="3">14028-0561.14</strain>
        <tissue evidence="3">Whole fly</tissue>
    </source>
</reference>
<dbReference type="Proteomes" id="UP001652661">
    <property type="component" value="Chromosome 3L"/>
</dbReference>
<name>A0A6P4IK33_DROKI</name>
<dbReference type="RefSeq" id="XP_017022913.1">
    <property type="nucleotide sequence ID" value="XM_017167424.3"/>
</dbReference>
<accession>A0A6P4IK33</accession>
<organism evidence="2 3">
    <name type="scientific">Drosophila kikkawai</name>
    <name type="common">Fruit fly</name>
    <dbReference type="NCBI Taxonomy" id="30033"/>
    <lineage>
        <taxon>Eukaryota</taxon>
        <taxon>Metazoa</taxon>
        <taxon>Ecdysozoa</taxon>
        <taxon>Arthropoda</taxon>
        <taxon>Hexapoda</taxon>
        <taxon>Insecta</taxon>
        <taxon>Pterygota</taxon>
        <taxon>Neoptera</taxon>
        <taxon>Endopterygota</taxon>
        <taxon>Diptera</taxon>
        <taxon>Brachycera</taxon>
        <taxon>Muscomorpha</taxon>
        <taxon>Ephydroidea</taxon>
        <taxon>Drosophilidae</taxon>
        <taxon>Drosophila</taxon>
        <taxon>Sophophora</taxon>
    </lineage>
</organism>